<keyword evidence="1" id="KW-0472">Membrane</keyword>
<organism evidence="2 3">
    <name type="scientific">Armillaria tabescens</name>
    <name type="common">Ringless honey mushroom</name>
    <name type="synonym">Agaricus tabescens</name>
    <dbReference type="NCBI Taxonomy" id="1929756"/>
    <lineage>
        <taxon>Eukaryota</taxon>
        <taxon>Fungi</taxon>
        <taxon>Dikarya</taxon>
        <taxon>Basidiomycota</taxon>
        <taxon>Agaricomycotina</taxon>
        <taxon>Agaricomycetes</taxon>
        <taxon>Agaricomycetidae</taxon>
        <taxon>Agaricales</taxon>
        <taxon>Marasmiineae</taxon>
        <taxon>Physalacriaceae</taxon>
        <taxon>Desarmillaria</taxon>
    </lineage>
</organism>
<keyword evidence="1" id="KW-1133">Transmembrane helix</keyword>
<gene>
    <name evidence="2" type="ORF">EV420DRAFT_1277480</name>
</gene>
<evidence type="ECO:0000313" key="2">
    <source>
        <dbReference type="EMBL" id="KAK0444516.1"/>
    </source>
</evidence>
<keyword evidence="1" id="KW-0812">Transmembrane</keyword>
<protein>
    <submittedName>
        <fullName evidence="2">Uncharacterized protein</fullName>
    </submittedName>
</protein>
<sequence>ADKTLETYRSELLLYHVFCNARNIPEHARCPASPDIISSFLATIVMNSPLFFALSYLIRSYHTNLSFDSHHHFSYLTCIIHDSLGHMPTPHYRTTSLTLSWAPLPNIVEGSTIGTY</sequence>
<dbReference type="Proteomes" id="UP001175211">
    <property type="component" value="Unassembled WGS sequence"/>
</dbReference>
<evidence type="ECO:0000256" key="1">
    <source>
        <dbReference type="SAM" id="Phobius"/>
    </source>
</evidence>
<feature type="non-terminal residue" evidence="2">
    <location>
        <position position="1"/>
    </location>
</feature>
<dbReference type="AlphaFoldDB" id="A0AA39JKP4"/>
<dbReference type="RefSeq" id="XP_060325086.1">
    <property type="nucleotide sequence ID" value="XM_060468033.1"/>
</dbReference>
<proteinExistence type="predicted"/>
<comment type="caution">
    <text evidence="2">The sequence shown here is derived from an EMBL/GenBank/DDBJ whole genome shotgun (WGS) entry which is preliminary data.</text>
</comment>
<dbReference type="GeneID" id="85351581"/>
<accession>A0AA39JKP4</accession>
<feature type="transmembrane region" description="Helical" evidence="1">
    <location>
        <begin position="36"/>
        <end position="58"/>
    </location>
</feature>
<evidence type="ECO:0000313" key="3">
    <source>
        <dbReference type="Proteomes" id="UP001175211"/>
    </source>
</evidence>
<dbReference type="EMBL" id="JAUEPS010000054">
    <property type="protein sequence ID" value="KAK0444516.1"/>
    <property type="molecule type" value="Genomic_DNA"/>
</dbReference>
<keyword evidence="3" id="KW-1185">Reference proteome</keyword>
<reference evidence="2" key="1">
    <citation type="submission" date="2023-06" db="EMBL/GenBank/DDBJ databases">
        <authorList>
            <consortium name="Lawrence Berkeley National Laboratory"/>
            <person name="Ahrendt S."/>
            <person name="Sahu N."/>
            <person name="Indic B."/>
            <person name="Wong-Bajracharya J."/>
            <person name="Merenyi Z."/>
            <person name="Ke H.-M."/>
            <person name="Monk M."/>
            <person name="Kocsube S."/>
            <person name="Drula E."/>
            <person name="Lipzen A."/>
            <person name="Balint B."/>
            <person name="Henrissat B."/>
            <person name="Andreopoulos B."/>
            <person name="Martin F.M."/>
            <person name="Harder C.B."/>
            <person name="Rigling D."/>
            <person name="Ford K.L."/>
            <person name="Foster G.D."/>
            <person name="Pangilinan J."/>
            <person name="Papanicolaou A."/>
            <person name="Barry K."/>
            <person name="LaButti K."/>
            <person name="Viragh M."/>
            <person name="Koriabine M."/>
            <person name="Yan M."/>
            <person name="Riley R."/>
            <person name="Champramary S."/>
            <person name="Plett K.L."/>
            <person name="Tsai I.J."/>
            <person name="Slot J."/>
            <person name="Sipos G."/>
            <person name="Plett J."/>
            <person name="Nagy L.G."/>
            <person name="Grigoriev I.V."/>
        </authorList>
    </citation>
    <scope>NUCLEOTIDE SEQUENCE</scope>
    <source>
        <strain evidence="2">CCBAS 213</strain>
    </source>
</reference>
<name>A0AA39JKP4_ARMTA</name>